<evidence type="ECO:0000313" key="1">
    <source>
        <dbReference type="EMBL" id="MBB4098972.1"/>
    </source>
</evidence>
<proteinExistence type="predicted"/>
<dbReference type="EMBL" id="JACIEH010000002">
    <property type="protein sequence ID" value="MBB4098972.1"/>
    <property type="molecule type" value="Genomic_DNA"/>
</dbReference>
<reference evidence="1 2" key="1">
    <citation type="submission" date="2020-08" db="EMBL/GenBank/DDBJ databases">
        <title>Genomic Encyclopedia of Type Strains, Phase IV (KMG-IV): sequencing the most valuable type-strain genomes for metagenomic binning, comparative biology and taxonomic classification.</title>
        <authorList>
            <person name="Goeker M."/>
        </authorList>
    </citation>
    <scope>NUCLEOTIDE SEQUENCE [LARGE SCALE GENOMIC DNA]</scope>
    <source>
        <strain evidence="1 2">DSM 101806</strain>
    </source>
</reference>
<name>A0A7W6JUX8_9SPHN</name>
<dbReference type="RefSeq" id="WP_183998177.1">
    <property type="nucleotide sequence ID" value="NZ_JACIEH010000002.1"/>
</dbReference>
<keyword evidence="2" id="KW-1185">Reference proteome</keyword>
<protein>
    <submittedName>
        <fullName evidence="1">Uncharacterized protein</fullName>
    </submittedName>
</protein>
<dbReference type="Proteomes" id="UP000557392">
    <property type="component" value="Unassembled WGS sequence"/>
</dbReference>
<sequence length="143" mass="15495">MLRHMPIALLFFGPTPSAEALPAPQALKAGRCSIDSLPEPEKRRLIDGYTARYKRQGKAAANAWAKSQEEASYRRLVAQGDCPATRATAPGTAAKAPAPARTARKVILDRQGKPCRNIIVENQLFPGFGGEPMRLALVQVCKD</sequence>
<comment type="caution">
    <text evidence="1">The sequence shown here is derived from an EMBL/GenBank/DDBJ whole genome shotgun (WGS) entry which is preliminary data.</text>
</comment>
<evidence type="ECO:0000313" key="2">
    <source>
        <dbReference type="Proteomes" id="UP000557392"/>
    </source>
</evidence>
<accession>A0A7W6JUX8</accession>
<gene>
    <name evidence="1" type="ORF">GGR46_002536</name>
</gene>
<dbReference type="AlphaFoldDB" id="A0A7W6JUX8"/>
<organism evidence="1 2">
    <name type="scientific">Sphingomonas kyeonggiensis</name>
    <dbReference type="NCBI Taxonomy" id="1268553"/>
    <lineage>
        <taxon>Bacteria</taxon>
        <taxon>Pseudomonadati</taxon>
        <taxon>Pseudomonadota</taxon>
        <taxon>Alphaproteobacteria</taxon>
        <taxon>Sphingomonadales</taxon>
        <taxon>Sphingomonadaceae</taxon>
        <taxon>Sphingomonas</taxon>
    </lineage>
</organism>